<sequence length="89" mass="11073">MDFEQRLTTLRAARERTSFTFKFEALFTEEEWLNMNLETRKHAEKSFRKLIVSHDKLRIPYTTEEHIRMRMYNSVYEYNEIKHNFKSYV</sequence>
<reference evidence="1 2" key="1">
    <citation type="journal article" date="2016" name="Front. Microbiol.">
        <title>Comprehensive Phylogenetic Analysis of Bovine Non-aureus Staphylococci Species Based on Whole-Genome Sequencing.</title>
        <authorList>
            <person name="Naushad S."/>
            <person name="Barkema H.W."/>
            <person name="Luby C."/>
            <person name="Condas L.A."/>
            <person name="Nobrega D.B."/>
            <person name="Carson D.A."/>
            <person name="De Buck J."/>
        </authorList>
    </citation>
    <scope>NUCLEOTIDE SEQUENCE [LARGE SCALE GENOMIC DNA]</scope>
    <source>
        <strain evidence="1 2">SNUC 4781</strain>
    </source>
</reference>
<dbReference type="AlphaFoldDB" id="A0A3A0W9I7"/>
<proteinExistence type="predicted"/>
<dbReference type="InterPro" id="IPR010813">
    <property type="entry name" value="DUF1413"/>
</dbReference>
<organism evidence="1 2">
    <name type="scientific">Staphylococcus gallinarum</name>
    <dbReference type="NCBI Taxonomy" id="1293"/>
    <lineage>
        <taxon>Bacteria</taxon>
        <taxon>Bacillati</taxon>
        <taxon>Bacillota</taxon>
        <taxon>Bacilli</taxon>
        <taxon>Bacillales</taxon>
        <taxon>Staphylococcaceae</taxon>
        <taxon>Staphylococcus</taxon>
    </lineage>
</organism>
<dbReference type="RefSeq" id="WP_119484076.1">
    <property type="nucleotide sequence ID" value="NZ_QYJN01000001.1"/>
</dbReference>
<evidence type="ECO:0000313" key="1">
    <source>
        <dbReference type="EMBL" id="RIP37262.1"/>
    </source>
</evidence>
<gene>
    <name evidence="1" type="ORF">BUZ14_01555</name>
</gene>
<accession>A0A3A0W9I7</accession>
<dbReference type="Proteomes" id="UP000265541">
    <property type="component" value="Unassembled WGS sequence"/>
</dbReference>
<protein>
    <submittedName>
        <fullName evidence="1">DUF1413 domain-containing protein</fullName>
    </submittedName>
</protein>
<dbReference type="Pfam" id="PF07205">
    <property type="entry name" value="DUF1413"/>
    <property type="match status" value="1"/>
</dbReference>
<name>A0A3A0W9I7_STAGA</name>
<dbReference type="OrthoDB" id="2399688at2"/>
<evidence type="ECO:0000313" key="2">
    <source>
        <dbReference type="Proteomes" id="UP000265541"/>
    </source>
</evidence>
<dbReference type="EMBL" id="QYJN01000001">
    <property type="protein sequence ID" value="RIP37262.1"/>
    <property type="molecule type" value="Genomic_DNA"/>
</dbReference>
<comment type="caution">
    <text evidence="1">The sequence shown here is derived from an EMBL/GenBank/DDBJ whole genome shotgun (WGS) entry which is preliminary data.</text>
</comment>